<dbReference type="PATRIC" id="fig|1276257.3.peg.283"/>
<dbReference type="STRING" id="1276257.SSABA_v1c02770"/>
<dbReference type="EMBL" id="CP006934">
    <property type="protein sequence ID" value="AHI53689.1"/>
    <property type="molecule type" value="Genomic_DNA"/>
</dbReference>
<dbReference type="HOGENOM" id="CLU_1915786_0_0_14"/>
<keyword evidence="1" id="KW-0472">Membrane</keyword>
<reference evidence="2 3" key="1">
    <citation type="journal article" date="2014" name="Genome Biol. Evol.">
        <title>Molecular evolution of the substrate utilization strategies and putative virulence factors in mosquito-associated Spiroplasma species.</title>
        <authorList>
            <person name="Chang T.H."/>
            <person name="Lo W.S."/>
            <person name="Ku C."/>
            <person name="Chen L.L."/>
            <person name="Kuo C.H."/>
        </authorList>
    </citation>
    <scope>NUCLEOTIDE SEQUENCE [LARGE SCALE GENOMIC DNA]</scope>
    <source>
        <strain evidence="2">Ar-1343</strain>
    </source>
</reference>
<accession>W6AJ19</accession>
<feature type="transmembrane region" description="Helical" evidence="1">
    <location>
        <begin position="7"/>
        <end position="26"/>
    </location>
</feature>
<gene>
    <name evidence="2" type="ORF">SSABA_v1c02770</name>
</gene>
<keyword evidence="1" id="KW-1133">Transmembrane helix</keyword>
<feature type="transmembrane region" description="Helical" evidence="1">
    <location>
        <begin position="62"/>
        <end position="86"/>
    </location>
</feature>
<evidence type="ECO:0000256" key="1">
    <source>
        <dbReference type="SAM" id="Phobius"/>
    </source>
</evidence>
<organism evidence="2 3">
    <name type="scientific">Spiroplasma sabaudiense Ar-1343</name>
    <dbReference type="NCBI Taxonomy" id="1276257"/>
    <lineage>
        <taxon>Bacteria</taxon>
        <taxon>Bacillati</taxon>
        <taxon>Mycoplasmatota</taxon>
        <taxon>Mollicutes</taxon>
        <taxon>Entomoplasmatales</taxon>
        <taxon>Spiroplasmataceae</taxon>
        <taxon>Spiroplasma</taxon>
    </lineage>
</organism>
<dbReference type="OrthoDB" id="9860509at2"/>
<sequence>MKKFGSILIIVWSLIAFIVGITNLFVSKTGGAVAVIGGIIYLFLLGAVVVNGIIGMFKTKKYLGWITVSVASVILVLLVLTSAGIANDSFFAMWGKGTGTGLMAGFAGAALVLTAICYSIGLTLISITTLKK</sequence>
<name>W6AJ19_9MOLU</name>
<proteinExistence type="predicted"/>
<dbReference type="KEGG" id="ssab:SSABA_v1c02770"/>
<keyword evidence="1" id="KW-0812">Transmembrane</keyword>
<dbReference type="Proteomes" id="UP000019265">
    <property type="component" value="Chromosome"/>
</dbReference>
<evidence type="ECO:0000313" key="3">
    <source>
        <dbReference type="Proteomes" id="UP000019265"/>
    </source>
</evidence>
<feature type="transmembrane region" description="Helical" evidence="1">
    <location>
        <begin position="106"/>
        <end position="130"/>
    </location>
</feature>
<evidence type="ECO:0008006" key="4">
    <source>
        <dbReference type="Google" id="ProtNLM"/>
    </source>
</evidence>
<dbReference type="AlphaFoldDB" id="W6AJ19"/>
<evidence type="ECO:0000313" key="2">
    <source>
        <dbReference type="EMBL" id="AHI53689.1"/>
    </source>
</evidence>
<dbReference type="RefSeq" id="WP_025250825.1">
    <property type="nucleotide sequence ID" value="NZ_CP006934.1"/>
</dbReference>
<protein>
    <recommendedName>
        <fullName evidence="4">Transmembrane protein</fullName>
    </recommendedName>
</protein>
<feature type="transmembrane region" description="Helical" evidence="1">
    <location>
        <begin position="32"/>
        <end position="50"/>
    </location>
</feature>
<keyword evidence="3" id="KW-1185">Reference proteome</keyword>